<keyword evidence="2" id="KW-1185">Reference proteome</keyword>
<reference evidence="1 2" key="1">
    <citation type="submission" date="2024-09" db="EMBL/GenBank/DDBJ databases">
        <authorList>
            <person name="Sun Q."/>
            <person name="Mori K."/>
        </authorList>
    </citation>
    <scope>NUCLEOTIDE SEQUENCE [LARGE SCALE GENOMIC DNA]</scope>
    <source>
        <strain evidence="1 2">CCM 8545</strain>
    </source>
</reference>
<dbReference type="Proteomes" id="UP001589758">
    <property type="component" value="Unassembled WGS sequence"/>
</dbReference>
<dbReference type="EMBL" id="JBHLXE010000027">
    <property type="protein sequence ID" value="MFC0179001.1"/>
    <property type="molecule type" value="Genomic_DNA"/>
</dbReference>
<evidence type="ECO:0008006" key="3">
    <source>
        <dbReference type="Google" id="ProtNLM"/>
    </source>
</evidence>
<dbReference type="RefSeq" id="WP_385876096.1">
    <property type="nucleotide sequence ID" value="NZ_JBHLXE010000027.1"/>
</dbReference>
<organism evidence="1 2">
    <name type="scientific">Thorsellia kenyensis</name>
    <dbReference type="NCBI Taxonomy" id="1549888"/>
    <lineage>
        <taxon>Bacteria</taxon>
        <taxon>Pseudomonadati</taxon>
        <taxon>Pseudomonadota</taxon>
        <taxon>Gammaproteobacteria</taxon>
        <taxon>Enterobacterales</taxon>
        <taxon>Thorselliaceae</taxon>
        <taxon>Thorsellia</taxon>
    </lineage>
</organism>
<sequence>MSNQSGWDIDFSGLMQKYSSRLDDFVKMLGLRALSSVVAKSPVDTGRFRGNWHVSFNKQDMTQFELLDPTGAIALSTGQAVLDAFDSGVEAIYIQNSLPYAMKLESGHSKQAPMGMVRVTATEIQGWIDEISRELNR</sequence>
<gene>
    <name evidence="1" type="ORF">ACFFIT_02645</name>
</gene>
<comment type="caution">
    <text evidence="1">The sequence shown here is derived from an EMBL/GenBank/DDBJ whole genome shotgun (WGS) entry which is preliminary data.</text>
</comment>
<protein>
    <recommendedName>
        <fullName evidence="3">HK97 gp10 family phage protein</fullName>
    </recommendedName>
</protein>
<name>A0ABV6C7Q3_9GAMM</name>
<proteinExistence type="predicted"/>
<accession>A0ABV6C7Q3</accession>
<evidence type="ECO:0000313" key="1">
    <source>
        <dbReference type="EMBL" id="MFC0179001.1"/>
    </source>
</evidence>
<evidence type="ECO:0000313" key="2">
    <source>
        <dbReference type="Proteomes" id="UP001589758"/>
    </source>
</evidence>